<reference evidence="7" key="1">
    <citation type="journal article" date="2020" name="Stud. Mycol.">
        <title>101 Dothideomycetes genomes: a test case for predicting lifestyles and emergence of pathogens.</title>
        <authorList>
            <person name="Haridas S."/>
            <person name="Albert R."/>
            <person name="Binder M."/>
            <person name="Bloem J."/>
            <person name="Labutti K."/>
            <person name="Salamov A."/>
            <person name="Andreopoulos B."/>
            <person name="Baker S."/>
            <person name="Barry K."/>
            <person name="Bills G."/>
            <person name="Bluhm B."/>
            <person name="Cannon C."/>
            <person name="Castanera R."/>
            <person name="Culley D."/>
            <person name="Daum C."/>
            <person name="Ezra D."/>
            <person name="Gonzalez J."/>
            <person name="Henrissat B."/>
            <person name="Kuo A."/>
            <person name="Liang C."/>
            <person name="Lipzen A."/>
            <person name="Lutzoni F."/>
            <person name="Magnuson J."/>
            <person name="Mondo S."/>
            <person name="Nolan M."/>
            <person name="Ohm R."/>
            <person name="Pangilinan J."/>
            <person name="Park H.-J."/>
            <person name="Ramirez L."/>
            <person name="Alfaro M."/>
            <person name="Sun H."/>
            <person name="Tritt A."/>
            <person name="Yoshinaga Y."/>
            <person name="Zwiers L.-H."/>
            <person name="Turgeon B."/>
            <person name="Goodwin S."/>
            <person name="Spatafora J."/>
            <person name="Crous P."/>
            <person name="Grigoriev I."/>
        </authorList>
    </citation>
    <scope>NUCLEOTIDE SEQUENCE</scope>
    <source>
        <strain evidence="7">CBS 183.55</strain>
    </source>
</reference>
<proteinExistence type="inferred from homology"/>
<dbReference type="PRINTS" id="PR00385">
    <property type="entry name" value="P450"/>
</dbReference>
<dbReference type="GeneID" id="54353245"/>
<dbReference type="GO" id="GO:0032259">
    <property type="term" value="P:methylation"/>
    <property type="evidence" value="ECO:0007669"/>
    <property type="project" value="UniProtKB-KW"/>
</dbReference>
<organism evidence="7 8">
    <name type="scientific">Didymella exigua CBS 183.55</name>
    <dbReference type="NCBI Taxonomy" id="1150837"/>
    <lineage>
        <taxon>Eukaryota</taxon>
        <taxon>Fungi</taxon>
        <taxon>Dikarya</taxon>
        <taxon>Ascomycota</taxon>
        <taxon>Pezizomycotina</taxon>
        <taxon>Dothideomycetes</taxon>
        <taxon>Pleosporomycetidae</taxon>
        <taxon>Pleosporales</taxon>
        <taxon>Pleosporineae</taxon>
        <taxon>Didymellaceae</taxon>
        <taxon>Didymella</taxon>
    </lineage>
</organism>
<dbReference type="InterPro" id="IPR050121">
    <property type="entry name" value="Cytochrome_P450_monoxygenase"/>
</dbReference>
<keyword evidence="5 6" id="KW-0349">Heme</keyword>
<keyword evidence="7" id="KW-0808">Transferase</keyword>
<evidence type="ECO:0000256" key="2">
    <source>
        <dbReference type="ARBA" id="ARBA00010617"/>
    </source>
</evidence>
<feature type="binding site" description="axial binding residue" evidence="5">
    <location>
        <position position="454"/>
    </location>
    <ligand>
        <name>heme</name>
        <dbReference type="ChEBI" id="CHEBI:30413"/>
    </ligand>
    <ligandPart>
        <name>Fe</name>
        <dbReference type="ChEBI" id="CHEBI:18248"/>
    </ligandPart>
</feature>
<dbReference type="InterPro" id="IPR036396">
    <property type="entry name" value="Cyt_P450_sf"/>
</dbReference>
<keyword evidence="8" id="KW-1185">Reference proteome</keyword>
<dbReference type="Gene3D" id="1.10.630.10">
    <property type="entry name" value="Cytochrome P450"/>
    <property type="match status" value="1"/>
</dbReference>
<evidence type="ECO:0000256" key="1">
    <source>
        <dbReference type="ARBA" id="ARBA00001971"/>
    </source>
</evidence>
<sequence length="514" mass="57803">MVVPSLVLTVFALGAIALVFQYVVAYLNSPLKSIPGPFLAKFSNIWRLYNHYGQTHIETQKELHKKYGDVVRLGPNTVSVADASLLKTIYSTRGTFLKSDYYSVNDALQGGHLIQNLFSTRSNEYHSRGIKPIQKLYSFQSALQLEPLMNADLHVFGRELERRFMDGDNRGKACDMAAWISYFAWDFLGDMTWSKRMGFMEQGKDVGGMLQTAENVMRYFSVVGQMPSLDKLLGKNLHLTRFYKFDDFAVAAGYAVEQFMERMANLSQYKDKRDFVNGFLAAKEEHATTVTDNEVIGYMILNILGGADTLAICTKATFYHLLKTPAAKEKLVTELRSADLAHPAPYQALEKLPYLDACIKEGLRMHPVIGHMVERVVPATGLTLADGTVLPPGTIVGANPWVVHTDTRIFGDDADAFRPERWLRGADESEAGFAARLKRIKEADMAFGGGNRACLGRPLALVELYKVVSFVFAKYDIELEDPAKEWDLHKQWFVWPHDVKVIMSPVEEKEEVAV</sequence>
<dbReference type="PROSITE" id="PS00086">
    <property type="entry name" value="CYTOCHROME_P450"/>
    <property type="match status" value="1"/>
</dbReference>
<dbReference type="PANTHER" id="PTHR24305">
    <property type="entry name" value="CYTOCHROME P450"/>
    <property type="match status" value="1"/>
</dbReference>
<name>A0A6A5RT77_9PLEO</name>
<keyword evidence="6" id="KW-0503">Monooxygenase</keyword>
<dbReference type="Proteomes" id="UP000800082">
    <property type="component" value="Unassembled WGS sequence"/>
</dbReference>
<evidence type="ECO:0000256" key="6">
    <source>
        <dbReference type="RuleBase" id="RU000461"/>
    </source>
</evidence>
<evidence type="ECO:0000313" key="7">
    <source>
        <dbReference type="EMBL" id="KAF1930580.1"/>
    </source>
</evidence>
<dbReference type="GO" id="GO:0004497">
    <property type="term" value="F:monooxygenase activity"/>
    <property type="evidence" value="ECO:0007669"/>
    <property type="project" value="UniProtKB-KW"/>
</dbReference>
<keyword evidence="6" id="KW-0560">Oxidoreductase</keyword>
<comment type="similarity">
    <text evidence="2 6">Belongs to the cytochrome P450 family.</text>
</comment>
<dbReference type="AlphaFoldDB" id="A0A6A5RT77"/>
<dbReference type="OrthoDB" id="3934656at2759"/>
<dbReference type="GO" id="GO:0016705">
    <property type="term" value="F:oxidoreductase activity, acting on paired donors, with incorporation or reduction of molecular oxygen"/>
    <property type="evidence" value="ECO:0007669"/>
    <property type="project" value="InterPro"/>
</dbReference>
<evidence type="ECO:0000256" key="5">
    <source>
        <dbReference type="PIRSR" id="PIRSR602403-1"/>
    </source>
</evidence>
<dbReference type="GO" id="GO:0005506">
    <property type="term" value="F:iron ion binding"/>
    <property type="evidence" value="ECO:0007669"/>
    <property type="project" value="InterPro"/>
</dbReference>
<dbReference type="RefSeq" id="XP_033450828.1">
    <property type="nucleotide sequence ID" value="XM_033595578.1"/>
</dbReference>
<keyword evidence="3 5" id="KW-0479">Metal-binding</keyword>
<dbReference type="PANTHER" id="PTHR24305:SF180">
    <property type="entry name" value="P450, PUTATIVE (EUROFUNG)-RELATED"/>
    <property type="match status" value="1"/>
</dbReference>
<evidence type="ECO:0000313" key="8">
    <source>
        <dbReference type="Proteomes" id="UP000800082"/>
    </source>
</evidence>
<dbReference type="SUPFAM" id="SSF48264">
    <property type="entry name" value="Cytochrome P450"/>
    <property type="match status" value="1"/>
</dbReference>
<dbReference type="EMBL" id="ML978963">
    <property type="protein sequence ID" value="KAF1930580.1"/>
    <property type="molecule type" value="Genomic_DNA"/>
</dbReference>
<dbReference type="Pfam" id="PF00067">
    <property type="entry name" value="p450"/>
    <property type="match status" value="1"/>
</dbReference>
<dbReference type="GO" id="GO:0008168">
    <property type="term" value="F:methyltransferase activity"/>
    <property type="evidence" value="ECO:0007669"/>
    <property type="project" value="UniProtKB-KW"/>
</dbReference>
<dbReference type="InterPro" id="IPR017972">
    <property type="entry name" value="Cyt_P450_CS"/>
</dbReference>
<accession>A0A6A5RT77</accession>
<keyword evidence="7" id="KW-0489">Methyltransferase</keyword>
<gene>
    <name evidence="7" type="ORF">M421DRAFT_58246</name>
</gene>
<keyword evidence="4 5" id="KW-0408">Iron</keyword>
<protein>
    <submittedName>
        <fullName evidence="7">Pisatin demethylase</fullName>
    </submittedName>
</protein>
<evidence type="ECO:0000256" key="3">
    <source>
        <dbReference type="ARBA" id="ARBA00022723"/>
    </source>
</evidence>
<comment type="cofactor">
    <cofactor evidence="1 5">
        <name>heme</name>
        <dbReference type="ChEBI" id="CHEBI:30413"/>
    </cofactor>
</comment>
<dbReference type="InterPro" id="IPR002403">
    <property type="entry name" value="Cyt_P450_E_grp-IV"/>
</dbReference>
<dbReference type="InterPro" id="IPR001128">
    <property type="entry name" value="Cyt_P450"/>
</dbReference>
<dbReference type="GO" id="GO:0020037">
    <property type="term" value="F:heme binding"/>
    <property type="evidence" value="ECO:0007669"/>
    <property type="project" value="InterPro"/>
</dbReference>
<dbReference type="PRINTS" id="PR00465">
    <property type="entry name" value="EP450IV"/>
</dbReference>
<evidence type="ECO:0000256" key="4">
    <source>
        <dbReference type="ARBA" id="ARBA00023004"/>
    </source>
</evidence>
<dbReference type="CDD" id="cd11060">
    <property type="entry name" value="CYP57A1-like"/>
    <property type="match status" value="1"/>
</dbReference>